<sequence length="139" mass="15127">MITQSIFLRRTTSISLLIFMTVYAEICLASASADCETLNSTASKIGDYIAGEEAGRTVIGRGRLQFYSAPDYSCEIKGIFILPNESAEAYISYRGFTSVAYLNSRQSKPVLGWVQSSRLAPNGLGIAPAQKTPTESKKQ</sequence>
<evidence type="ECO:0000313" key="2">
    <source>
        <dbReference type="Proteomes" id="UP001059745"/>
    </source>
</evidence>
<name>A0AB38U377_BURGA</name>
<dbReference type="EMBL" id="CP104215">
    <property type="protein sequence ID" value="UWX74365.1"/>
    <property type="molecule type" value="Genomic_DNA"/>
</dbReference>
<dbReference type="Proteomes" id="UP001059745">
    <property type="component" value="Chromosome 2"/>
</dbReference>
<proteinExistence type="predicted"/>
<gene>
    <name evidence="1" type="ORF">NYZ96_22820</name>
</gene>
<reference evidence="1" key="1">
    <citation type="submission" date="2022-09" db="EMBL/GenBank/DDBJ databases">
        <title>Genomic of Burkholderia gladioli.</title>
        <authorList>
            <person name="Wu H."/>
        </authorList>
    </citation>
    <scope>NUCLEOTIDE SEQUENCE</scope>
    <source>
        <strain evidence="1">ZN-S4</strain>
    </source>
</reference>
<dbReference type="AlphaFoldDB" id="A0AB38U377"/>
<evidence type="ECO:0000313" key="1">
    <source>
        <dbReference type="EMBL" id="UWX74365.1"/>
    </source>
</evidence>
<protein>
    <submittedName>
        <fullName evidence="1">Uncharacterized protein</fullName>
    </submittedName>
</protein>
<dbReference type="RefSeq" id="WP_105849276.1">
    <property type="nucleotide sequence ID" value="NZ_CADEXK010000017.1"/>
</dbReference>
<organism evidence="1 2">
    <name type="scientific">Burkholderia gladioli</name>
    <name type="common">Pseudomonas marginata</name>
    <name type="synonym">Phytomonas marginata</name>
    <dbReference type="NCBI Taxonomy" id="28095"/>
    <lineage>
        <taxon>Bacteria</taxon>
        <taxon>Pseudomonadati</taxon>
        <taxon>Pseudomonadota</taxon>
        <taxon>Betaproteobacteria</taxon>
        <taxon>Burkholderiales</taxon>
        <taxon>Burkholderiaceae</taxon>
        <taxon>Burkholderia</taxon>
    </lineage>
</organism>
<accession>A0AB38U377</accession>